<evidence type="ECO:0000313" key="1">
    <source>
        <dbReference type="EMBL" id="RAR85916.1"/>
    </source>
</evidence>
<gene>
    <name evidence="1" type="ORF">AX018_1003149</name>
</gene>
<proteinExistence type="predicted"/>
<dbReference type="Proteomes" id="UP000248856">
    <property type="component" value="Unassembled WGS sequence"/>
</dbReference>
<sequence>MRFPWERGLVLLQWQQPESVRAAAMPAMPQLLL</sequence>
<comment type="caution">
    <text evidence="1">The sequence shown here is derived from an EMBL/GenBank/DDBJ whole genome shotgun (WGS) entry which is preliminary data.</text>
</comment>
<protein>
    <submittedName>
        <fullName evidence="1">Uncharacterized protein</fullName>
    </submittedName>
</protein>
<accession>A0A328ZUI3</accession>
<dbReference type="AlphaFoldDB" id="A0A328ZUI3"/>
<evidence type="ECO:0000313" key="2">
    <source>
        <dbReference type="Proteomes" id="UP000248856"/>
    </source>
</evidence>
<dbReference type="EMBL" id="QLTA01000003">
    <property type="protein sequence ID" value="RAR85916.1"/>
    <property type="molecule type" value="Genomic_DNA"/>
</dbReference>
<organism evidence="1 2">
    <name type="scientific">Paracidovorax anthurii</name>
    <dbReference type="NCBI Taxonomy" id="78229"/>
    <lineage>
        <taxon>Bacteria</taxon>
        <taxon>Pseudomonadati</taxon>
        <taxon>Pseudomonadota</taxon>
        <taxon>Betaproteobacteria</taxon>
        <taxon>Burkholderiales</taxon>
        <taxon>Comamonadaceae</taxon>
        <taxon>Paracidovorax</taxon>
    </lineage>
</organism>
<reference evidence="1 2" key="1">
    <citation type="submission" date="2018-06" db="EMBL/GenBank/DDBJ databases">
        <title>Genomic Encyclopedia of Archaeal and Bacterial Type Strains, Phase II (KMG-II): from individual species to whole genera.</title>
        <authorList>
            <person name="Goeker M."/>
        </authorList>
    </citation>
    <scope>NUCLEOTIDE SEQUENCE [LARGE SCALE GENOMIC DNA]</scope>
    <source>
        <strain evidence="1 2">CFPB 3232</strain>
    </source>
</reference>
<name>A0A328ZUI3_9BURK</name>
<keyword evidence="2" id="KW-1185">Reference proteome</keyword>